<dbReference type="AlphaFoldDB" id="A0A563UA68"/>
<gene>
    <name evidence="1" type="primary">lptC</name>
    <name evidence="1" type="ORF">FPZ42_03250</name>
</gene>
<name>A0A563UA68_9SPHI</name>
<dbReference type="GO" id="GO:0005886">
    <property type="term" value="C:plasma membrane"/>
    <property type="evidence" value="ECO:0007669"/>
    <property type="project" value="InterPro"/>
</dbReference>
<dbReference type="RefSeq" id="WP_146269041.1">
    <property type="nucleotide sequence ID" value="NZ_VOEI01000001.1"/>
</dbReference>
<dbReference type="InterPro" id="IPR010664">
    <property type="entry name" value="LipoPS_assembly_LptC-rel"/>
</dbReference>
<dbReference type="EMBL" id="VOEI01000001">
    <property type="protein sequence ID" value="TWR28245.1"/>
    <property type="molecule type" value="Genomic_DNA"/>
</dbReference>
<organism evidence="1 2">
    <name type="scientific">Mucilaginibacter achroorhodeus</name>
    <dbReference type="NCBI Taxonomy" id="2599294"/>
    <lineage>
        <taxon>Bacteria</taxon>
        <taxon>Pseudomonadati</taxon>
        <taxon>Bacteroidota</taxon>
        <taxon>Sphingobacteriia</taxon>
        <taxon>Sphingobacteriales</taxon>
        <taxon>Sphingobacteriaceae</taxon>
        <taxon>Mucilaginibacter</taxon>
    </lineage>
</organism>
<proteinExistence type="predicted"/>
<evidence type="ECO:0000313" key="1">
    <source>
        <dbReference type="EMBL" id="TWR28245.1"/>
    </source>
</evidence>
<evidence type="ECO:0000313" key="2">
    <source>
        <dbReference type="Proteomes" id="UP000318010"/>
    </source>
</evidence>
<keyword evidence="2" id="KW-1185">Reference proteome</keyword>
<protein>
    <submittedName>
        <fullName evidence="1">LPS export ABC transporter periplasmic protein LptC</fullName>
    </submittedName>
</protein>
<sequence>MPGGLKNCLLYTSVVITGLLLGACENDLNKVRAIAAADATKPIQRTTGVDMILNDSSVLKARLLTPLLYEYDTKDSTAHKFMPKGVKVLLFNGTTNPEGTVTADTGYYYDAKEMAKFKHNVVAINDEGTKYQSEELIWDRKTNKIYSTKKVLMTKPTGDQMEGTSFESIGLKNPVFQNATAVIHVNGEEAQ</sequence>
<comment type="caution">
    <text evidence="1">The sequence shown here is derived from an EMBL/GenBank/DDBJ whole genome shotgun (WGS) entry which is preliminary data.</text>
</comment>
<reference evidence="1 2" key="1">
    <citation type="submission" date="2019-07" db="EMBL/GenBank/DDBJ databases">
        <authorList>
            <person name="Kim J."/>
        </authorList>
    </citation>
    <scope>NUCLEOTIDE SEQUENCE [LARGE SCALE GENOMIC DNA]</scope>
    <source>
        <strain evidence="1 2">MJ1a</strain>
    </source>
</reference>
<accession>A0A563UA68</accession>
<dbReference type="Gene3D" id="2.60.450.10">
    <property type="entry name" value="Lipopolysaccharide (LPS) transport protein A like domain"/>
    <property type="match status" value="1"/>
</dbReference>
<dbReference type="Pfam" id="PF06835">
    <property type="entry name" value="LptC"/>
    <property type="match status" value="1"/>
</dbReference>
<dbReference type="OrthoDB" id="9812080at2"/>
<dbReference type="InterPro" id="IPR026265">
    <property type="entry name" value="LptC"/>
</dbReference>
<dbReference type="NCBIfam" id="TIGR04409">
    <property type="entry name" value="LptC_YrbK"/>
    <property type="match status" value="1"/>
</dbReference>
<dbReference type="Proteomes" id="UP000318010">
    <property type="component" value="Unassembled WGS sequence"/>
</dbReference>
<dbReference type="GO" id="GO:0015221">
    <property type="term" value="F:lipopolysaccharide transmembrane transporter activity"/>
    <property type="evidence" value="ECO:0007669"/>
    <property type="project" value="InterPro"/>
</dbReference>
<dbReference type="PROSITE" id="PS51257">
    <property type="entry name" value="PROKAR_LIPOPROTEIN"/>
    <property type="match status" value="1"/>
</dbReference>